<accession>A0A3D9H419</accession>
<keyword evidence="1" id="KW-0378">Hydrolase</keyword>
<dbReference type="GO" id="GO:0052689">
    <property type="term" value="F:carboxylic ester hydrolase activity"/>
    <property type="evidence" value="ECO:0007669"/>
    <property type="project" value="UniProtKB-ARBA"/>
</dbReference>
<dbReference type="OrthoDB" id="3668964at2"/>
<evidence type="ECO:0000313" key="4">
    <source>
        <dbReference type="Proteomes" id="UP000256629"/>
    </source>
</evidence>
<reference evidence="3 4" key="1">
    <citation type="submission" date="2018-07" db="EMBL/GenBank/DDBJ databases">
        <title>Genomic Encyclopedia of Type Strains, Phase III (KMG-III): the genomes of soil and plant-associated and newly described type strains.</title>
        <authorList>
            <person name="Whitman W."/>
        </authorList>
    </citation>
    <scope>NUCLEOTIDE SEQUENCE [LARGE SCALE GENOMIC DNA]</scope>
    <source>
        <strain evidence="3 4">CECT 8487</strain>
    </source>
</reference>
<feature type="domain" description="Acetyl xylan esterase" evidence="2">
    <location>
        <begin position="84"/>
        <end position="234"/>
    </location>
</feature>
<keyword evidence="4" id="KW-1185">Reference proteome</keyword>
<organism evidence="3 4">
    <name type="scientific">Seonamhaeicola aphaedonensis</name>
    <dbReference type="NCBI Taxonomy" id="1461338"/>
    <lineage>
        <taxon>Bacteria</taxon>
        <taxon>Pseudomonadati</taxon>
        <taxon>Bacteroidota</taxon>
        <taxon>Flavobacteriia</taxon>
        <taxon>Flavobacteriales</taxon>
        <taxon>Flavobacteriaceae</taxon>
    </lineage>
</organism>
<dbReference type="Pfam" id="PF05448">
    <property type="entry name" value="AXE1"/>
    <property type="match status" value="1"/>
</dbReference>
<dbReference type="SUPFAM" id="SSF53474">
    <property type="entry name" value="alpha/beta-Hydrolases"/>
    <property type="match status" value="1"/>
</dbReference>
<dbReference type="AlphaFoldDB" id="A0A3D9H419"/>
<dbReference type="Proteomes" id="UP000256629">
    <property type="component" value="Unassembled WGS sequence"/>
</dbReference>
<dbReference type="Gene3D" id="3.40.50.1820">
    <property type="entry name" value="alpha/beta hydrolase"/>
    <property type="match status" value="1"/>
</dbReference>
<sequence length="317" mass="36578">MISKTINNVHLKKILFLLHLFVYCLAPQLNCFSQVKKVDSMIPIPIVSNEVYKTVSQFFEYDKNISLDVNIIFKDKFEGNKKEKIIFTGINNSKVPAYLIIPNNGEDKHPIVFLVDGIFGSKERWLQDDSWPKGGLVAKALLNSGFAVMTLDAVYHGERSYENDFKRPPWPRTFPYKARQMFIQTAVEYRRAMDYISTRDEIDSSRIGFLGLSMGGVITFELTSIDSRIKTAVAGLTPVWKAPEFQPWLPSTYASRIRCNSFLMFMGNEDPVYTMKDAHQLFDLIPLTKKEFVEYNVKHEPPVEYAELVTEWFLKNL</sequence>
<comment type="caution">
    <text evidence="3">The sequence shown here is derived from an EMBL/GenBank/DDBJ whole genome shotgun (WGS) entry which is preliminary data.</text>
</comment>
<evidence type="ECO:0000313" key="3">
    <source>
        <dbReference type="EMBL" id="RED44243.1"/>
    </source>
</evidence>
<protein>
    <submittedName>
        <fullName evidence="3">Acetyl xylan esterase AXE1</fullName>
    </submittedName>
</protein>
<evidence type="ECO:0000256" key="1">
    <source>
        <dbReference type="ARBA" id="ARBA00022801"/>
    </source>
</evidence>
<dbReference type="InterPro" id="IPR050261">
    <property type="entry name" value="FrsA_esterase"/>
</dbReference>
<name>A0A3D9H419_9FLAO</name>
<dbReference type="PANTHER" id="PTHR22946:SF9">
    <property type="entry name" value="POLYKETIDE TRANSFERASE AF380"/>
    <property type="match status" value="1"/>
</dbReference>
<gene>
    <name evidence="3" type="ORF">DFQ02_1133</name>
</gene>
<evidence type="ECO:0000259" key="2">
    <source>
        <dbReference type="Pfam" id="PF05448"/>
    </source>
</evidence>
<dbReference type="PANTHER" id="PTHR22946">
    <property type="entry name" value="DIENELACTONE HYDROLASE DOMAIN-CONTAINING PROTEIN-RELATED"/>
    <property type="match status" value="1"/>
</dbReference>
<proteinExistence type="predicted"/>
<dbReference type="InterPro" id="IPR029058">
    <property type="entry name" value="AB_hydrolase_fold"/>
</dbReference>
<dbReference type="EMBL" id="QRDX01000013">
    <property type="protein sequence ID" value="RED44243.1"/>
    <property type="molecule type" value="Genomic_DNA"/>
</dbReference>
<dbReference type="InterPro" id="IPR008391">
    <property type="entry name" value="AXE1_dom"/>
</dbReference>